<name>A0A1H2Q102_9RHOB</name>
<dbReference type="GeneID" id="94019330"/>
<evidence type="ECO:0000256" key="2">
    <source>
        <dbReference type="ARBA" id="ARBA00022475"/>
    </source>
</evidence>
<dbReference type="STRING" id="60137.SAMN04488041_10111"/>
<dbReference type="PANTHER" id="PTHR47529">
    <property type="entry name" value="PEPTIDYL-PROLYL CIS-TRANS ISOMERASE D"/>
    <property type="match status" value="1"/>
</dbReference>
<evidence type="ECO:0000313" key="10">
    <source>
        <dbReference type="EMBL" id="SDW00179.1"/>
    </source>
</evidence>
<reference evidence="12" key="2">
    <citation type="submission" date="2016-10" db="EMBL/GenBank/DDBJ databases">
        <authorList>
            <person name="Varghese N."/>
            <person name="Submissions S."/>
        </authorList>
    </citation>
    <scope>NUCLEOTIDE SEQUENCE [LARGE SCALE GENOMIC DNA]</scope>
    <source>
        <strain evidence="12">DSM 10014</strain>
    </source>
</reference>
<keyword evidence="10" id="KW-0413">Isomerase</keyword>
<dbReference type="GO" id="GO:0005886">
    <property type="term" value="C:plasma membrane"/>
    <property type="evidence" value="ECO:0007669"/>
    <property type="project" value="UniProtKB-SubCell"/>
</dbReference>
<comment type="subcellular location">
    <subcellularLocation>
        <location evidence="1">Cell membrane</location>
        <topology evidence="1">Single-pass type II membrane protein</topology>
    </subcellularLocation>
</comment>
<evidence type="ECO:0000259" key="9">
    <source>
        <dbReference type="Pfam" id="PF13145"/>
    </source>
</evidence>
<reference evidence="10" key="1">
    <citation type="submission" date="2016-10" db="EMBL/GenBank/DDBJ databases">
        <authorList>
            <person name="de Groot N.N."/>
        </authorList>
    </citation>
    <scope>NUCLEOTIDE SEQUENCE [LARGE SCALE GENOMIC DNA]</scope>
    <source>
        <strain evidence="10">DSM 10014</strain>
    </source>
</reference>
<dbReference type="InterPro" id="IPR052029">
    <property type="entry name" value="PpiD_chaperone"/>
</dbReference>
<dbReference type="SUPFAM" id="SSF109998">
    <property type="entry name" value="Triger factor/SurA peptide-binding domain-like"/>
    <property type="match status" value="1"/>
</dbReference>
<evidence type="ECO:0000256" key="3">
    <source>
        <dbReference type="ARBA" id="ARBA00022692"/>
    </source>
</evidence>
<keyword evidence="3 8" id="KW-0812">Transmembrane</keyword>
<reference evidence="11" key="3">
    <citation type="journal article" date="2022" name="Microorganisms">
        <title>Beyond the ABCs#Discovery of Three New Plasmid Types in Rhodobacterales (RepQ, RepY, RepW).</title>
        <authorList>
            <person name="Freese H.M."/>
            <person name="Ringel V."/>
            <person name="Overmann J."/>
            <person name="Petersen J."/>
        </authorList>
    </citation>
    <scope>NUCLEOTIDE SEQUENCE</scope>
    <source>
        <strain evidence="11">DSM 110277</strain>
    </source>
</reference>
<proteinExistence type="inferred from homology"/>
<evidence type="ECO:0000256" key="8">
    <source>
        <dbReference type="SAM" id="Phobius"/>
    </source>
</evidence>
<sequence>MKAKGNSFTKTAVWGLMGLLILGLGGFGAVNLNGSARTVGEVGDKSISVDDYARELQQQIRAIESQSGEQLSFQEAQAIGLDRAVLQRLVRLRALDNEADEMGLSIGDANLRERVVEIPSFQGVDGNFDREGYRFALQQAGLNENEFEQSLREEAGRTLLQEAITGGVAMPDAYADTLVSYVGEQRSFTWAKLTQDDLDAPLPDATDAQLQAYYDENADQFILPASKTISYITMGPQDLLDEVELTDEELQAAYDDRADEYIQPERRLVERLVFRDQEAADQAAAALEVDGNTFEGLVADRGLSLSDVDLGDLSQQQLGAAGDAVFAAEVGDIVGPLPSNLGPALFRVNGVLPSLNTTFEEARPTLVQDLAADRAARLVEVRAQDLDDQLAGGATLEQIAEESKMTLSTIEWTQDSSESIAAYAGFREAATRLTEGDFPQIQQLDDGSVFAMRLDGTKEERPNPFDAARADVAEAWQNEQLITALRAKAETLQAELADGADFAELGLEPKTGTDQTRDAVVSAAPQGFIAAVFDAAPGEVELLEGADEVALVRLDSIKDAGENDRMTQVKTQIATQLDDQLSQALFAAFSDDVIRRTAPRVDQQAINAVHVNFP</sequence>
<comment type="similarity">
    <text evidence="7">Belongs to the PpiD chaperone family.</text>
</comment>
<dbReference type="Pfam" id="PF13624">
    <property type="entry name" value="SurA_N_3"/>
    <property type="match status" value="1"/>
</dbReference>
<dbReference type="EMBL" id="FNNB01000001">
    <property type="protein sequence ID" value="SDW00179.1"/>
    <property type="molecule type" value="Genomic_DNA"/>
</dbReference>
<evidence type="ECO:0000256" key="6">
    <source>
        <dbReference type="ARBA" id="ARBA00023186"/>
    </source>
</evidence>
<dbReference type="AlphaFoldDB" id="A0A1H2Q102"/>
<dbReference type="EC" id="5.2.1.8" evidence="11"/>
<protein>
    <submittedName>
        <fullName evidence="10">Peptidyl-prolyl cis-trans isomerase D</fullName>
        <ecNumber evidence="11">5.2.1.8</ecNumber>
    </submittedName>
</protein>
<reference evidence="13" key="4">
    <citation type="journal article" date="2022" name="Microorganisms">
        <title>Beyond the ABCs#Discovery of Three New Plasmid Types in Rhodobacterales (RepQ, RepY, RepW).</title>
        <authorList>
            <person name="Freese H.M."/>
            <person name="Ringel V."/>
            <person name="Overmann J."/>
            <person name="Petersen J."/>
        </authorList>
    </citation>
    <scope>NUCLEOTIDE SEQUENCE [LARGE SCALE GENOMIC DNA]</scope>
    <source>
        <strain evidence="13">DSM 110277</strain>
    </source>
</reference>
<keyword evidence="6" id="KW-0143">Chaperone</keyword>
<dbReference type="RefSeq" id="WP_074634369.1">
    <property type="nucleotide sequence ID" value="NZ_BSKR01000001.1"/>
</dbReference>
<dbReference type="InterPro" id="IPR000297">
    <property type="entry name" value="PPIase_PpiC"/>
</dbReference>
<keyword evidence="13" id="KW-1185">Reference proteome</keyword>
<keyword evidence="5 8" id="KW-0472">Membrane</keyword>
<dbReference type="InterPro" id="IPR027304">
    <property type="entry name" value="Trigger_fact/SurA_dom_sf"/>
</dbReference>
<dbReference type="Gene3D" id="1.10.4030.10">
    <property type="entry name" value="Porin chaperone SurA, peptide-binding domain"/>
    <property type="match status" value="1"/>
</dbReference>
<accession>A0A1H2Q102</accession>
<dbReference type="GO" id="GO:0003755">
    <property type="term" value="F:peptidyl-prolyl cis-trans isomerase activity"/>
    <property type="evidence" value="ECO:0007669"/>
    <property type="project" value="UniProtKB-EC"/>
</dbReference>
<dbReference type="Proteomes" id="UP000830781">
    <property type="component" value="Chromosome"/>
</dbReference>
<keyword evidence="2" id="KW-1003">Cell membrane</keyword>
<dbReference type="Pfam" id="PF13145">
    <property type="entry name" value="Rotamase_2"/>
    <property type="match status" value="1"/>
</dbReference>
<evidence type="ECO:0000313" key="13">
    <source>
        <dbReference type="Proteomes" id="UP000830781"/>
    </source>
</evidence>
<evidence type="ECO:0000256" key="4">
    <source>
        <dbReference type="ARBA" id="ARBA00022989"/>
    </source>
</evidence>
<feature type="transmembrane region" description="Helical" evidence="8">
    <location>
        <begin position="12"/>
        <end position="30"/>
    </location>
</feature>
<dbReference type="Proteomes" id="UP000183076">
    <property type="component" value="Unassembled WGS sequence"/>
</dbReference>
<evidence type="ECO:0000313" key="12">
    <source>
        <dbReference type="Proteomes" id="UP000183076"/>
    </source>
</evidence>
<dbReference type="EMBL" id="CP084959">
    <property type="protein sequence ID" value="UOA23718.1"/>
    <property type="molecule type" value="Genomic_DNA"/>
</dbReference>
<feature type="domain" description="PpiC" evidence="9">
    <location>
        <begin position="246"/>
        <end position="364"/>
    </location>
</feature>
<evidence type="ECO:0000256" key="5">
    <source>
        <dbReference type="ARBA" id="ARBA00023136"/>
    </source>
</evidence>
<organism evidence="10 12">
    <name type="scientific">Sulfitobacter pontiacus</name>
    <dbReference type="NCBI Taxonomy" id="60137"/>
    <lineage>
        <taxon>Bacteria</taxon>
        <taxon>Pseudomonadati</taxon>
        <taxon>Pseudomonadota</taxon>
        <taxon>Alphaproteobacteria</taxon>
        <taxon>Rhodobacterales</taxon>
        <taxon>Roseobacteraceae</taxon>
        <taxon>Sulfitobacter</taxon>
    </lineage>
</organism>
<evidence type="ECO:0000256" key="1">
    <source>
        <dbReference type="ARBA" id="ARBA00004401"/>
    </source>
</evidence>
<keyword evidence="4 8" id="KW-1133">Transmembrane helix</keyword>
<dbReference type="PANTHER" id="PTHR47529:SF1">
    <property type="entry name" value="PERIPLASMIC CHAPERONE PPID"/>
    <property type="match status" value="1"/>
</dbReference>
<gene>
    <name evidence="11" type="primary">ppiD</name>
    <name evidence="11" type="ORF">DSM110277_02149</name>
    <name evidence="10" type="ORF">SAMN04488041_10111</name>
</gene>
<dbReference type="SUPFAM" id="SSF54534">
    <property type="entry name" value="FKBP-like"/>
    <property type="match status" value="1"/>
</dbReference>
<evidence type="ECO:0000313" key="11">
    <source>
        <dbReference type="EMBL" id="UOA23718.1"/>
    </source>
</evidence>
<evidence type="ECO:0000256" key="7">
    <source>
        <dbReference type="ARBA" id="ARBA00038408"/>
    </source>
</evidence>